<comment type="caution">
    <text evidence="1">The sequence shown here is derived from an EMBL/GenBank/DDBJ whole genome shotgun (WGS) entry which is preliminary data.</text>
</comment>
<proteinExistence type="predicted"/>
<sequence length="280" mass="28264">MKLNKKTGLLGALVGLVLVGCGGFVYTTVGGKVTGLTTGSTIVLKNETNYTKTLSADGEFSFRVASNGTYSISVATQPNPVNCTVANGSGTMRGETPVTNIDVKCVPNVQLGGTLTNLPSSASLILAVNGDTSYRTTLTANGPFSLARYVVDGQTYKVEVASPPAGQVCAVTNGSGTASLASPATNVGVNCFAGVPIGGTLSGLKANTLLTLTNNTNDTYNLLADGVFTFLFSLADGQSYDVQVATQPTGQKCTVNNGKGIASLANPTPASAISVTCVAG</sequence>
<keyword evidence="2" id="KW-1185">Reference proteome</keyword>
<dbReference type="EMBL" id="JACOFZ010000011">
    <property type="protein sequence ID" value="MBC3883207.1"/>
    <property type="molecule type" value="Genomic_DNA"/>
</dbReference>
<dbReference type="RefSeq" id="WP_186917829.1">
    <property type="nucleotide sequence ID" value="NZ_JACOFZ010000011.1"/>
</dbReference>
<organism evidence="1 2">
    <name type="scientific">Undibacterium nitidum</name>
    <dbReference type="NCBI Taxonomy" id="2762298"/>
    <lineage>
        <taxon>Bacteria</taxon>
        <taxon>Pseudomonadati</taxon>
        <taxon>Pseudomonadota</taxon>
        <taxon>Betaproteobacteria</taxon>
        <taxon>Burkholderiales</taxon>
        <taxon>Oxalobacteraceae</taxon>
        <taxon>Undibacterium</taxon>
    </lineage>
</organism>
<reference evidence="1" key="1">
    <citation type="submission" date="2020-08" db="EMBL/GenBank/DDBJ databases">
        <title>Novel species isolated from subtropical streams in China.</title>
        <authorList>
            <person name="Lu H."/>
        </authorList>
    </citation>
    <scope>NUCLEOTIDE SEQUENCE</scope>
    <source>
        <strain evidence="1">LX22W</strain>
    </source>
</reference>
<dbReference type="AlphaFoldDB" id="A0A923HV21"/>
<evidence type="ECO:0000313" key="1">
    <source>
        <dbReference type="EMBL" id="MBC3883207.1"/>
    </source>
</evidence>
<name>A0A923HV21_9BURK</name>
<evidence type="ECO:0000313" key="2">
    <source>
        <dbReference type="Proteomes" id="UP000627446"/>
    </source>
</evidence>
<dbReference type="Proteomes" id="UP000627446">
    <property type="component" value="Unassembled WGS sequence"/>
</dbReference>
<dbReference type="PROSITE" id="PS51257">
    <property type="entry name" value="PROKAR_LIPOPROTEIN"/>
    <property type="match status" value="1"/>
</dbReference>
<accession>A0A923HV21</accession>
<protein>
    <submittedName>
        <fullName evidence="1">Uncharacterized protein</fullName>
    </submittedName>
</protein>
<gene>
    <name evidence="1" type="ORF">H8K36_17560</name>
</gene>